<dbReference type="PANTHER" id="PTHR35179:SF1">
    <property type="entry name" value="INTEGRAL MEMBRANE PROTEIN"/>
    <property type="match status" value="1"/>
</dbReference>
<feature type="transmembrane region" description="Helical" evidence="2">
    <location>
        <begin position="20"/>
        <end position="39"/>
    </location>
</feature>
<feature type="transmembrane region" description="Helical" evidence="2">
    <location>
        <begin position="207"/>
        <end position="226"/>
    </location>
</feature>
<evidence type="ECO:0000313" key="4">
    <source>
        <dbReference type="Proteomes" id="UP000293360"/>
    </source>
</evidence>
<dbReference type="EMBL" id="QJNU01000523">
    <property type="protein sequence ID" value="RYO96141.1"/>
    <property type="molecule type" value="Genomic_DNA"/>
</dbReference>
<sequence>MSLLSPNFVLQEVTRSDIVIASLAWGFTIGFGWLSVWTASKQSWQAYKRTGRRVLRNGYIWMIWLEVLVCLGFGIICFLYLLYVIPPSFIFYFSILTLWALQVQFLLQIIINRCSLLIPDKRFSWRLKVGVAVLITAINISVYNIWIPARLQISERYIHINEWWDRCEKVIYLLVDAALNFYFIAIVRRNLVQNGLQKYNRLVQFNMFIIGFSLSMDVLIISMMSLKNTFVYMQFHPLAYMVKLHIEMSMAELIGNIAKERDSASAGMYNRTFDGTNSRSRGTRGGTTGHRSGVEASVIRTQITAHDTDKPMELHEVVRPVKDDFDSDSSKEATPDHSYPDHPQGQKGIYTTREISIEFENVSSQSHDTRQSSFDGGYSIGKHLKEEDETPLRNHQTRVAIHGATDSVGFQTRVQGAGHISPSHY</sequence>
<dbReference type="OrthoDB" id="3205825at2759"/>
<evidence type="ECO:0000313" key="3">
    <source>
        <dbReference type="EMBL" id="RYO96141.1"/>
    </source>
</evidence>
<dbReference type="PANTHER" id="PTHR35179">
    <property type="entry name" value="PROTEIN CBG02620"/>
    <property type="match status" value="1"/>
</dbReference>
<organism evidence="3 4">
    <name type="scientific">Monosporascus ibericus</name>
    <dbReference type="NCBI Taxonomy" id="155417"/>
    <lineage>
        <taxon>Eukaryota</taxon>
        <taxon>Fungi</taxon>
        <taxon>Dikarya</taxon>
        <taxon>Ascomycota</taxon>
        <taxon>Pezizomycotina</taxon>
        <taxon>Sordariomycetes</taxon>
        <taxon>Xylariomycetidae</taxon>
        <taxon>Xylariales</taxon>
        <taxon>Xylariales incertae sedis</taxon>
        <taxon>Monosporascus</taxon>
    </lineage>
</organism>
<dbReference type="Proteomes" id="UP000293360">
    <property type="component" value="Unassembled WGS sequence"/>
</dbReference>
<feature type="transmembrane region" description="Helical" evidence="2">
    <location>
        <begin position="169"/>
        <end position="187"/>
    </location>
</feature>
<keyword evidence="4" id="KW-1185">Reference proteome</keyword>
<keyword evidence="2" id="KW-0812">Transmembrane</keyword>
<evidence type="ECO:0000256" key="1">
    <source>
        <dbReference type="SAM" id="MobiDB-lite"/>
    </source>
</evidence>
<protein>
    <submittedName>
        <fullName evidence="3">Uncharacterized protein</fullName>
    </submittedName>
</protein>
<accession>A0A4Q4T054</accession>
<keyword evidence="2" id="KW-1133">Transmembrane helix</keyword>
<feature type="region of interest" description="Disordered" evidence="1">
    <location>
        <begin position="323"/>
        <end position="347"/>
    </location>
</feature>
<feature type="compositionally biased region" description="Basic and acidic residues" evidence="1">
    <location>
        <begin position="323"/>
        <end position="340"/>
    </location>
</feature>
<evidence type="ECO:0000256" key="2">
    <source>
        <dbReference type="SAM" id="Phobius"/>
    </source>
</evidence>
<gene>
    <name evidence="3" type="ORF">DL764_007519</name>
</gene>
<feature type="transmembrane region" description="Helical" evidence="2">
    <location>
        <begin position="131"/>
        <end position="149"/>
    </location>
</feature>
<reference evidence="3 4" key="1">
    <citation type="submission" date="2018-06" db="EMBL/GenBank/DDBJ databases">
        <title>Complete Genomes of Monosporascus.</title>
        <authorList>
            <person name="Robinson A.J."/>
            <person name="Natvig D.O."/>
        </authorList>
    </citation>
    <scope>NUCLEOTIDE SEQUENCE [LARGE SCALE GENOMIC DNA]</scope>
    <source>
        <strain evidence="3 4">CBS 110550</strain>
    </source>
</reference>
<feature type="transmembrane region" description="Helical" evidence="2">
    <location>
        <begin position="59"/>
        <end position="83"/>
    </location>
</feature>
<dbReference type="AlphaFoldDB" id="A0A4Q4T054"/>
<feature type="region of interest" description="Disordered" evidence="1">
    <location>
        <begin position="268"/>
        <end position="291"/>
    </location>
</feature>
<proteinExistence type="predicted"/>
<comment type="caution">
    <text evidence="3">The sequence shown here is derived from an EMBL/GenBank/DDBJ whole genome shotgun (WGS) entry which is preliminary data.</text>
</comment>
<feature type="transmembrane region" description="Helical" evidence="2">
    <location>
        <begin position="89"/>
        <end position="111"/>
    </location>
</feature>
<keyword evidence="2" id="KW-0472">Membrane</keyword>
<name>A0A4Q4T054_9PEZI</name>